<name>A0A5K7YKU6_9BACT</name>
<reference evidence="3 4" key="1">
    <citation type="submission" date="2019-11" db="EMBL/GenBank/DDBJ databases">
        <title>Comparative genomics of hydrocarbon-degrading Desulfosarcina strains.</title>
        <authorList>
            <person name="Watanabe M."/>
            <person name="Kojima H."/>
            <person name="Fukui M."/>
        </authorList>
    </citation>
    <scope>NUCLEOTIDE SEQUENCE [LARGE SCALE GENOMIC DNA]</scope>
    <source>
        <strain evidence="3 4">PL12</strain>
    </source>
</reference>
<dbReference type="EMBL" id="AP021874">
    <property type="protein sequence ID" value="BBO69448.1"/>
    <property type="molecule type" value="Genomic_DNA"/>
</dbReference>
<evidence type="ECO:0000313" key="4">
    <source>
        <dbReference type="Proteomes" id="UP000427906"/>
    </source>
</evidence>
<dbReference type="PROSITE" id="PS50234">
    <property type="entry name" value="VWFA"/>
    <property type="match status" value="1"/>
</dbReference>
<dbReference type="InterPro" id="IPR002035">
    <property type="entry name" value="VWF_A"/>
</dbReference>
<protein>
    <recommendedName>
        <fullName evidence="2">VWFA domain-containing protein</fullName>
    </recommendedName>
</protein>
<dbReference type="InterPro" id="IPR025524">
    <property type="entry name" value="DUF4412"/>
</dbReference>
<sequence>MTVPPLPTIHNRNTGVTWGLMPQMHQYVEETDPVKTMVMNPVVGWEHRRKYMTGTPAGTEMVAGYPCDVVEYREAGKDAVAYRVWTSQSLAFTVKTVSYATNGNATMALRNIKEGPQDDALFSIPAGYSKVGPGAKGADSSAGQTEKEKPSPAASGNIVFILDASGSMWGQVEGTAKIAIAKEVLTGLVEELPDDAVVGLVAYGHRRKGDCDDVEELIPLGLLNKKKTIAKIQALSPKGKTPISRSVRLTAERLKNLKEETTIVLVTDGKETCDPDPCGLVKGLKASAIKFVMNVIGFDVTGDEREQLECMATAGDGQYYTAGNAGEFMSAAREVVEKSTPPYGVLKVSASKNGKPFNTFVTITDQESGKRWTPASTSGETGTAEIRLAPGTYQAELKDSGVSGGRAPMVHLKEIVIVAGETVERTADFSDGTLVIATLLNGKTILKNWSNYPRNGTRVVNLPEGTYTVIVISKKQKLNFDNVMVAGGSRETITASFPINP</sequence>
<dbReference type="Pfam" id="PF00092">
    <property type="entry name" value="VWA"/>
    <property type="match status" value="1"/>
</dbReference>
<dbReference type="Gene3D" id="2.50.20.10">
    <property type="entry name" value="Lipoprotein localisation LolA/LolB/LppX"/>
    <property type="match status" value="1"/>
</dbReference>
<dbReference type="Gene3D" id="3.40.50.410">
    <property type="entry name" value="von Willebrand factor, type A domain"/>
    <property type="match status" value="1"/>
</dbReference>
<dbReference type="SMART" id="SM00327">
    <property type="entry name" value="VWA"/>
    <property type="match status" value="1"/>
</dbReference>
<feature type="region of interest" description="Disordered" evidence="1">
    <location>
        <begin position="133"/>
        <end position="152"/>
    </location>
</feature>
<dbReference type="KEGG" id="dalk:DSCA_33780"/>
<feature type="domain" description="VWFA" evidence="2">
    <location>
        <begin position="157"/>
        <end position="336"/>
    </location>
</feature>
<dbReference type="Proteomes" id="UP000427906">
    <property type="component" value="Chromosome"/>
</dbReference>
<evidence type="ECO:0000313" key="3">
    <source>
        <dbReference type="EMBL" id="BBO69448.1"/>
    </source>
</evidence>
<gene>
    <name evidence="3" type="ORF">DSCA_33780</name>
</gene>
<dbReference type="Pfam" id="PF14371">
    <property type="entry name" value="DUF4412"/>
    <property type="match status" value="1"/>
</dbReference>
<dbReference type="AlphaFoldDB" id="A0A5K7YKU6"/>
<accession>A0A5K7YKU6</accession>
<organism evidence="3 4">
    <name type="scientific">Desulfosarcina alkanivorans</name>
    <dbReference type="NCBI Taxonomy" id="571177"/>
    <lineage>
        <taxon>Bacteria</taxon>
        <taxon>Pseudomonadati</taxon>
        <taxon>Thermodesulfobacteriota</taxon>
        <taxon>Desulfobacteria</taxon>
        <taxon>Desulfobacterales</taxon>
        <taxon>Desulfosarcinaceae</taxon>
        <taxon>Desulfosarcina</taxon>
    </lineage>
</organism>
<dbReference type="SUPFAM" id="SSF53300">
    <property type="entry name" value="vWA-like"/>
    <property type="match status" value="1"/>
</dbReference>
<evidence type="ECO:0000256" key="1">
    <source>
        <dbReference type="SAM" id="MobiDB-lite"/>
    </source>
</evidence>
<evidence type="ECO:0000259" key="2">
    <source>
        <dbReference type="PROSITE" id="PS50234"/>
    </source>
</evidence>
<keyword evidence="4" id="KW-1185">Reference proteome</keyword>
<proteinExistence type="predicted"/>
<dbReference type="InterPro" id="IPR036465">
    <property type="entry name" value="vWFA_dom_sf"/>
</dbReference>